<comment type="caution">
    <text evidence="1">The sequence shown here is derived from an EMBL/GenBank/DDBJ whole genome shotgun (WGS) entry which is preliminary data.</text>
</comment>
<gene>
    <name evidence="1" type="ORF">CYNAS_LOCUS20438</name>
</gene>
<accession>A0AA36HCU4</accession>
<keyword evidence="2" id="KW-1185">Reference proteome</keyword>
<dbReference type="AlphaFoldDB" id="A0AA36HCU4"/>
<protein>
    <submittedName>
        <fullName evidence="1">Uncharacterized protein</fullName>
    </submittedName>
</protein>
<proteinExistence type="predicted"/>
<sequence length="82" mass="9025">MRQLTFNLALTLFTVAMCNPIVNVNIEDKCCDGFDMKKIADVVCNSNCACTNDQRQQTMLEFCQAHGHTIPCAGTGRSQPVV</sequence>
<dbReference type="EMBL" id="CATQJL010000316">
    <property type="protein sequence ID" value="CAJ0608455.1"/>
    <property type="molecule type" value="Genomic_DNA"/>
</dbReference>
<dbReference type="Proteomes" id="UP001176961">
    <property type="component" value="Unassembled WGS sequence"/>
</dbReference>
<reference evidence="1" key="1">
    <citation type="submission" date="2023-07" db="EMBL/GenBank/DDBJ databases">
        <authorList>
            <consortium name="CYATHOMIX"/>
        </authorList>
    </citation>
    <scope>NUCLEOTIDE SEQUENCE</scope>
    <source>
        <strain evidence="1">N/A</strain>
    </source>
</reference>
<evidence type="ECO:0000313" key="2">
    <source>
        <dbReference type="Proteomes" id="UP001176961"/>
    </source>
</evidence>
<name>A0AA36HCU4_CYLNA</name>
<organism evidence="1 2">
    <name type="scientific">Cylicocyclus nassatus</name>
    <name type="common">Nematode worm</name>
    <dbReference type="NCBI Taxonomy" id="53992"/>
    <lineage>
        <taxon>Eukaryota</taxon>
        <taxon>Metazoa</taxon>
        <taxon>Ecdysozoa</taxon>
        <taxon>Nematoda</taxon>
        <taxon>Chromadorea</taxon>
        <taxon>Rhabditida</taxon>
        <taxon>Rhabditina</taxon>
        <taxon>Rhabditomorpha</taxon>
        <taxon>Strongyloidea</taxon>
        <taxon>Strongylidae</taxon>
        <taxon>Cylicocyclus</taxon>
    </lineage>
</organism>
<evidence type="ECO:0000313" key="1">
    <source>
        <dbReference type="EMBL" id="CAJ0608455.1"/>
    </source>
</evidence>